<dbReference type="HOGENOM" id="CLU_3078875_0_0_11"/>
<evidence type="ECO:0008006" key="3">
    <source>
        <dbReference type="Google" id="ProtNLM"/>
    </source>
</evidence>
<accession>A0A0F6TCL7</accession>
<gene>
    <name evidence="1" type="ORF">UL82_01035</name>
</gene>
<dbReference type="STRING" id="35755.UL82_01035"/>
<proteinExistence type="predicted"/>
<dbReference type="EMBL" id="CP011312">
    <property type="protein sequence ID" value="AKE40439.1"/>
    <property type="molecule type" value="Genomic_DNA"/>
</dbReference>
<dbReference type="KEGG" id="cku:UL82_01035"/>
<dbReference type="AlphaFoldDB" id="A0A0F6TCL7"/>
<evidence type="ECO:0000313" key="2">
    <source>
        <dbReference type="Proteomes" id="UP000033457"/>
    </source>
</evidence>
<dbReference type="Proteomes" id="UP000033457">
    <property type="component" value="Chromosome"/>
</dbReference>
<reference evidence="1 2" key="1">
    <citation type="journal article" date="2015" name="Genome Announc.">
        <title>Complete Genome Sequence of Corynebacterium kutscheri DSM 20755, a Corynebacterial Type Strain with Remarkably Low G+C Content of Chromosomal DNA.</title>
        <authorList>
            <person name="Ruckert C."/>
            <person name="Albersmeier A."/>
            <person name="Winkler A."/>
            <person name="Tauch A."/>
        </authorList>
    </citation>
    <scope>NUCLEOTIDE SEQUENCE [LARGE SCALE GENOMIC DNA]</scope>
    <source>
        <strain evidence="1 2">DSM 20755</strain>
    </source>
</reference>
<organism evidence="1 2">
    <name type="scientific">Corynebacterium kutscheri</name>
    <dbReference type="NCBI Taxonomy" id="35755"/>
    <lineage>
        <taxon>Bacteria</taxon>
        <taxon>Bacillati</taxon>
        <taxon>Actinomycetota</taxon>
        <taxon>Actinomycetes</taxon>
        <taxon>Mycobacteriales</taxon>
        <taxon>Corynebacteriaceae</taxon>
        <taxon>Corynebacterium</taxon>
    </lineage>
</organism>
<name>A0A0F6TCL7_9CORY</name>
<evidence type="ECO:0000313" key="1">
    <source>
        <dbReference type="EMBL" id="AKE40439.1"/>
    </source>
</evidence>
<sequence length="52" mass="5916">MDGTKPAHRKHMVETTNIECDRMPALVAAKLGVTPVLLETWMRLYKAGRIHK</sequence>
<keyword evidence="2" id="KW-1185">Reference proteome</keyword>
<protein>
    <recommendedName>
        <fullName evidence="3">Transposase</fullName>
    </recommendedName>
</protein>